<keyword evidence="1" id="KW-1133">Transmembrane helix</keyword>
<keyword evidence="1" id="KW-0812">Transmembrane</keyword>
<protein>
    <submittedName>
        <fullName evidence="2">Uncharacterized protein</fullName>
    </submittedName>
</protein>
<gene>
    <name evidence="2" type="ORF">OBBRIDRAFT_840229</name>
</gene>
<reference evidence="2 3" key="1">
    <citation type="submission" date="2016-07" db="EMBL/GenBank/DDBJ databases">
        <title>Draft genome of the white-rot fungus Obba rivulosa 3A-2.</title>
        <authorList>
            <consortium name="DOE Joint Genome Institute"/>
            <person name="Miettinen O."/>
            <person name="Riley R."/>
            <person name="Acob R."/>
            <person name="Barry K."/>
            <person name="Cullen D."/>
            <person name="De Vries R."/>
            <person name="Hainaut M."/>
            <person name="Hatakka A."/>
            <person name="Henrissat B."/>
            <person name="Hilden K."/>
            <person name="Kuo R."/>
            <person name="Labutti K."/>
            <person name="Lipzen A."/>
            <person name="Makela M.R."/>
            <person name="Sandor L."/>
            <person name="Spatafora J.W."/>
            <person name="Grigoriev I.V."/>
            <person name="Hibbett D.S."/>
        </authorList>
    </citation>
    <scope>NUCLEOTIDE SEQUENCE [LARGE SCALE GENOMIC DNA]</scope>
    <source>
        <strain evidence="2 3">3A-2</strain>
    </source>
</reference>
<evidence type="ECO:0000256" key="1">
    <source>
        <dbReference type="SAM" id="Phobius"/>
    </source>
</evidence>
<keyword evidence="3" id="KW-1185">Reference proteome</keyword>
<evidence type="ECO:0000313" key="2">
    <source>
        <dbReference type="EMBL" id="OCH83759.1"/>
    </source>
</evidence>
<name>A0A8E2AKY3_9APHY</name>
<organism evidence="2 3">
    <name type="scientific">Obba rivulosa</name>
    <dbReference type="NCBI Taxonomy" id="1052685"/>
    <lineage>
        <taxon>Eukaryota</taxon>
        <taxon>Fungi</taxon>
        <taxon>Dikarya</taxon>
        <taxon>Basidiomycota</taxon>
        <taxon>Agaricomycotina</taxon>
        <taxon>Agaricomycetes</taxon>
        <taxon>Polyporales</taxon>
        <taxon>Gelatoporiaceae</taxon>
        <taxon>Obba</taxon>
    </lineage>
</organism>
<evidence type="ECO:0000313" key="3">
    <source>
        <dbReference type="Proteomes" id="UP000250043"/>
    </source>
</evidence>
<accession>A0A8E2AKY3</accession>
<sequence length="96" mass="10884">MSMNTTLVSALVRDGVIYFLWETFSRPVSLALNDFPPRLLLTLNVAQIVVTVKNEGNNSVAFFVSLITSVLLFALHAKPLQNFKYIPRFRVDDVRL</sequence>
<proteinExistence type="predicted"/>
<feature type="transmembrane region" description="Helical" evidence="1">
    <location>
        <begin position="60"/>
        <end position="80"/>
    </location>
</feature>
<keyword evidence="1" id="KW-0472">Membrane</keyword>
<dbReference type="Proteomes" id="UP000250043">
    <property type="component" value="Unassembled WGS sequence"/>
</dbReference>
<dbReference type="EMBL" id="KV722827">
    <property type="protein sequence ID" value="OCH83759.1"/>
    <property type="molecule type" value="Genomic_DNA"/>
</dbReference>
<dbReference type="AlphaFoldDB" id="A0A8E2AKY3"/>